<dbReference type="PROSITE" id="PS51257">
    <property type="entry name" value="PROKAR_LIPOPROTEIN"/>
    <property type="match status" value="1"/>
</dbReference>
<evidence type="ECO:0000259" key="1">
    <source>
        <dbReference type="Pfam" id="PF13590"/>
    </source>
</evidence>
<feature type="domain" description="DUF4136" evidence="1">
    <location>
        <begin position="26"/>
        <end position="173"/>
    </location>
</feature>
<evidence type="ECO:0000313" key="2">
    <source>
        <dbReference type="EMBL" id="WPJ95524.1"/>
    </source>
</evidence>
<proteinExistence type="predicted"/>
<dbReference type="RefSeq" id="WP_319832403.1">
    <property type="nucleotide sequence ID" value="NZ_CP138858.1"/>
</dbReference>
<dbReference type="Proteomes" id="UP001324993">
    <property type="component" value="Chromosome"/>
</dbReference>
<evidence type="ECO:0000313" key="3">
    <source>
        <dbReference type="Proteomes" id="UP001324993"/>
    </source>
</evidence>
<dbReference type="EMBL" id="CP138858">
    <property type="protein sequence ID" value="WPJ95524.1"/>
    <property type="molecule type" value="Genomic_DNA"/>
</dbReference>
<keyword evidence="3" id="KW-1185">Reference proteome</keyword>
<dbReference type="Pfam" id="PF13590">
    <property type="entry name" value="DUF4136"/>
    <property type="match status" value="1"/>
</dbReference>
<sequence>MKPAFFLCSLLVINLLTGCMSTPKYSEFTKTINFSSLDTFSYKHTLVTGMDFRKSEEYLLEDLSQQTIVAELAARGFVESDADADFFAVVKWKKSVSSRVNPFDHIDPYNEVMARRDDPSQMFAPRLHLTLEIYETSTGNMFWRKDLPNIFEAIQLTEQRVADSLRRSIENFPQHIEKDPNLPNIE</sequence>
<dbReference type="InterPro" id="IPR025411">
    <property type="entry name" value="DUF4136"/>
</dbReference>
<gene>
    <name evidence="2" type="ORF">SH580_19080</name>
</gene>
<organism evidence="2 3">
    <name type="scientific">Coraliomargarita algicola</name>
    <dbReference type="NCBI Taxonomy" id="3092156"/>
    <lineage>
        <taxon>Bacteria</taxon>
        <taxon>Pseudomonadati</taxon>
        <taxon>Verrucomicrobiota</taxon>
        <taxon>Opitutia</taxon>
        <taxon>Puniceicoccales</taxon>
        <taxon>Coraliomargaritaceae</taxon>
        <taxon>Coraliomargarita</taxon>
    </lineage>
</organism>
<dbReference type="Gene3D" id="3.30.160.670">
    <property type="match status" value="1"/>
</dbReference>
<reference evidence="2 3" key="1">
    <citation type="submission" date="2023-11" db="EMBL/GenBank/DDBJ databases">
        <title>Coraliomargarita sp. nov., isolated from marine algae.</title>
        <authorList>
            <person name="Lee J.K."/>
            <person name="Baek J.H."/>
            <person name="Kim J.M."/>
            <person name="Choi D.G."/>
            <person name="Jeon C.O."/>
        </authorList>
    </citation>
    <scope>NUCLEOTIDE SEQUENCE [LARGE SCALE GENOMIC DNA]</scope>
    <source>
        <strain evidence="2 3">J2-16</strain>
    </source>
</reference>
<accession>A0ABZ0RRG0</accession>
<protein>
    <submittedName>
        <fullName evidence="2">DUF4136 domain-containing protein</fullName>
    </submittedName>
</protein>
<name>A0ABZ0RRG0_9BACT</name>